<protein>
    <submittedName>
        <fullName evidence="2">Uncharacterized protein AlNc14C67G4731</fullName>
    </submittedName>
</protein>
<dbReference type="HOGENOM" id="CLU_086205_0_0_1"/>
<name>F0WDL1_9STRA</name>
<reference evidence="2" key="1">
    <citation type="journal article" date="2011" name="PLoS Biol.">
        <title>Gene gain and loss during evolution of obligate parasitism in the white rust pathogen of Arabidopsis thaliana.</title>
        <authorList>
            <person name="Kemen E."/>
            <person name="Gardiner A."/>
            <person name="Schultz-Larsen T."/>
            <person name="Kemen A.C."/>
            <person name="Balmuth A.L."/>
            <person name="Robert-Seilaniantz A."/>
            <person name="Bailey K."/>
            <person name="Holub E."/>
            <person name="Studholme D.J."/>
            <person name="Maclean D."/>
            <person name="Jones J.D."/>
        </authorList>
    </citation>
    <scope>NUCLEOTIDE SEQUENCE</scope>
</reference>
<sequence>MSPNDNERTPHQQTPARGIAEVEMHALNVVNELFEPREETRSVSGASEAPLSACRISNASSERMDRLEGLLAGMAQQQAQFISNQLKIQEQLSHRAEAAHTTPSERSKSGSGAFTKFIRARDRRMRRGSLDEPMQNALPTTPRMPPPPQTPKASLYFVLADDHGLKLLKPGTWTGPALPSLRRLGAAQLMSGGDWPEEFKFLALSGKRDGAALSYYEKILTVWSAVSNTLEHFMNSMLMLYMTPVPSTKGIEIMTSEKAHSITWPEHYQYLVYVKERSDNSE</sequence>
<feature type="compositionally biased region" description="Basic and acidic residues" evidence="1">
    <location>
        <begin position="92"/>
        <end position="108"/>
    </location>
</feature>
<organism evidence="2">
    <name type="scientific">Albugo laibachii Nc14</name>
    <dbReference type="NCBI Taxonomy" id="890382"/>
    <lineage>
        <taxon>Eukaryota</taxon>
        <taxon>Sar</taxon>
        <taxon>Stramenopiles</taxon>
        <taxon>Oomycota</taxon>
        <taxon>Peronosporomycetes</taxon>
        <taxon>Albuginales</taxon>
        <taxon>Albuginaceae</taxon>
        <taxon>Albugo</taxon>
    </lineage>
</organism>
<gene>
    <name evidence="2" type="primary">AlNc14C67G4731</name>
    <name evidence="2" type="ORF">ALNC14_054290</name>
</gene>
<reference evidence="2" key="2">
    <citation type="submission" date="2011-02" db="EMBL/GenBank/DDBJ databases">
        <authorList>
            <person name="MacLean D."/>
        </authorList>
    </citation>
    <scope>NUCLEOTIDE SEQUENCE</scope>
</reference>
<dbReference type="EMBL" id="FR824112">
    <property type="protein sequence ID" value="CCA19286.1"/>
    <property type="molecule type" value="Genomic_DNA"/>
</dbReference>
<evidence type="ECO:0000256" key="1">
    <source>
        <dbReference type="SAM" id="MobiDB-lite"/>
    </source>
</evidence>
<evidence type="ECO:0000313" key="2">
    <source>
        <dbReference type="EMBL" id="CCA19286.1"/>
    </source>
</evidence>
<dbReference type="AlphaFoldDB" id="F0WDL1"/>
<feature type="region of interest" description="Disordered" evidence="1">
    <location>
        <begin position="92"/>
        <end position="111"/>
    </location>
</feature>
<feature type="region of interest" description="Disordered" evidence="1">
    <location>
        <begin position="126"/>
        <end position="148"/>
    </location>
</feature>
<accession>F0WDL1</accession>
<proteinExistence type="predicted"/>